<proteinExistence type="inferred from homology"/>
<name>A0A0H3FYS4_ZYMMA</name>
<protein>
    <recommendedName>
        <fullName evidence="6">Ribosomal protein L11 methyltransferase</fullName>
        <shortName evidence="6">L11 Mtase</shortName>
        <ecNumber evidence="6">2.1.1.-</ecNumber>
    </recommendedName>
</protein>
<feature type="binding site" evidence="6">
    <location>
        <position position="206"/>
    </location>
    <ligand>
        <name>S-adenosyl-L-methionine</name>
        <dbReference type="ChEBI" id="CHEBI:59789"/>
    </ligand>
</feature>
<evidence type="ECO:0000313" key="8">
    <source>
        <dbReference type="Proteomes" id="UP000001494"/>
    </source>
</evidence>
<evidence type="ECO:0000256" key="6">
    <source>
        <dbReference type="HAMAP-Rule" id="MF_00735"/>
    </source>
</evidence>
<evidence type="ECO:0000256" key="4">
    <source>
        <dbReference type="ARBA" id="ARBA00022679"/>
    </source>
</evidence>
<dbReference type="HOGENOM" id="CLU_049382_3_0_5"/>
<dbReference type="Pfam" id="PF06325">
    <property type="entry name" value="PrmA"/>
    <property type="match status" value="1"/>
</dbReference>
<organism evidence="7 8">
    <name type="scientific">Zymomonas mobilis subsp. mobilis (strain ATCC 10988 / DSM 424 / LMG 404 / NCIMB 8938 / NRRL B-806 / ZM1)</name>
    <dbReference type="NCBI Taxonomy" id="555217"/>
    <lineage>
        <taxon>Bacteria</taxon>
        <taxon>Pseudomonadati</taxon>
        <taxon>Pseudomonadota</taxon>
        <taxon>Alphaproteobacteria</taxon>
        <taxon>Sphingomonadales</taxon>
        <taxon>Zymomonadaceae</taxon>
        <taxon>Zymomonas</taxon>
    </lineage>
</organism>
<evidence type="ECO:0000256" key="3">
    <source>
        <dbReference type="ARBA" id="ARBA00022603"/>
    </source>
</evidence>
<dbReference type="GO" id="GO:0032259">
    <property type="term" value="P:methylation"/>
    <property type="evidence" value="ECO:0007669"/>
    <property type="project" value="UniProtKB-KW"/>
</dbReference>
<dbReference type="SUPFAM" id="SSF53335">
    <property type="entry name" value="S-adenosyl-L-methionine-dependent methyltransferases"/>
    <property type="match status" value="1"/>
</dbReference>
<dbReference type="AlphaFoldDB" id="A0A0H3FYS4"/>
<dbReference type="eggNOG" id="COG2264">
    <property type="taxonomic scope" value="Bacteria"/>
</dbReference>
<dbReference type="RefSeq" id="WP_014500866.1">
    <property type="nucleotide sequence ID" value="NC_017262.1"/>
</dbReference>
<dbReference type="PANTHER" id="PTHR43648">
    <property type="entry name" value="ELECTRON TRANSFER FLAVOPROTEIN BETA SUBUNIT LYSINE METHYLTRANSFERASE"/>
    <property type="match status" value="1"/>
</dbReference>
<comment type="subcellular location">
    <subcellularLocation>
        <location evidence="6">Cytoplasm</location>
    </subcellularLocation>
</comment>
<keyword evidence="4 6" id="KW-0808">Transferase</keyword>
<dbReference type="EMBL" id="CP002850">
    <property type="protein sequence ID" value="AEH62930.1"/>
    <property type="molecule type" value="Genomic_DNA"/>
</dbReference>
<evidence type="ECO:0000313" key="7">
    <source>
        <dbReference type="EMBL" id="AEH62930.1"/>
    </source>
</evidence>
<dbReference type="InterPro" id="IPR050078">
    <property type="entry name" value="Ribosomal_L11_MeTrfase_PrmA"/>
</dbReference>
<feature type="binding site" evidence="6">
    <location>
        <position position="159"/>
    </location>
    <ligand>
        <name>S-adenosyl-L-methionine</name>
        <dbReference type="ChEBI" id="CHEBI:59789"/>
    </ligand>
</feature>
<dbReference type="GO" id="GO:0008276">
    <property type="term" value="F:protein methyltransferase activity"/>
    <property type="evidence" value="ECO:0007669"/>
    <property type="project" value="UniProtKB-UniRule"/>
</dbReference>
<dbReference type="Proteomes" id="UP000001494">
    <property type="component" value="Chromosome"/>
</dbReference>
<comment type="similarity">
    <text evidence="1 6">Belongs to the methyltransferase superfamily. PrmA family.</text>
</comment>
<dbReference type="CDD" id="cd02440">
    <property type="entry name" value="AdoMet_MTases"/>
    <property type="match status" value="1"/>
</dbReference>
<sequence length="325" mass="35445">MGNRKQGNGDMITGFPFNAPCNGSWKLTLPCSKDEAQAVADGEIGAFALLDEPPVIMVTEPDPERPEEWRLDVYFDHEPKAEEIKSIRALAPTSALEKEIIEHIEEEDWVVLSQSGLEPVRAGRFLVCTPSNAVAPEEGKKMFVIDAGRAFGTGHHETTTGCLTMLDRMKKAGQNFHNVADIGTGTGLLAFAARHLWHSARVIASDIDPVAVEVAKENAVVNHVPLGMGCRQVEMVVAAGMDNRQLKRRAPYDLLIANILAGPLIELAPSFVPALQKGGSLILAGLVAEQEQAVCRAYKNLGMRLADRVVLGDWPTLRLVKRPRF</sequence>
<dbReference type="Gene3D" id="3.40.50.150">
    <property type="entry name" value="Vaccinia Virus protein VP39"/>
    <property type="match status" value="1"/>
</dbReference>
<feature type="binding site" evidence="6">
    <location>
        <position position="258"/>
    </location>
    <ligand>
        <name>S-adenosyl-L-methionine</name>
        <dbReference type="ChEBI" id="CHEBI:59789"/>
    </ligand>
</feature>
<keyword evidence="5 6" id="KW-0949">S-adenosyl-L-methionine</keyword>
<dbReference type="InterPro" id="IPR004498">
    <property type="entry name" value="Ribosomal_PrmA_MeTrfase"/>
</dbReference>
<comment type="catalytic activity">
    <reaction evidence="6">
        <text>L-lysyl-[protein] + 3 S-adenosyl-L-methionine = N(6),N(6),N(6)-trimethyl-L-lysyl-[protein] + 3 S-adenosyl-L-homocysteine + 3 H(+)</text>
        <dbReference type="Rhea" id="RHEA:54192"/>
        <dbReference type="Rhea" id="RHEA-COMP:9752"/>
        <dbReference type="Rhea" id="RHEA-COMP:13826"/>
        <dbReference type="ChEBI" id="CHEBI:15378"/>
        <dbReference type="ChEBI" id="CHEBI:29969"/>
        <dbReference type="ChEBI" id="CHEBI:57856"/>
        <dbReference type="ChEBI" id="CHEBI:59789"/>
        <dbReference type="ChEBI" id="CHEBI:61961"/>
    </reaction>
</comment>
<dbReference type="HAMAP" id="MF_00735">
    <property type="entry name" value="Methyltr_PrmA"/>
    <property type="match status" value="1"/>
</dbReference>
<dbReference type="InterPro" id="IPR029063">
    <property type="entry name" value="SAM-dependent_MTases_sf"/>
</dbReference>
<evidence type="ECO:0000256" key="2">
    <source>
        <dbReference type="ARBA" id="ARBA00022490"/>
    </source>
</evidence>
<dbReference type="KEGG" id="zmm:Zmob_1097"/>
<gene>
    <name evidence="6" type="primary">prmA</name>
    <name evidence="7" type="ordered locus">Zmob_1097</name>
</gene>
<reference evidence="7 8" key="1">
    <citation type="journal article" date="2011" name="J. Bacteriol.">
        <title>Genome sequence of the ethanol-producing Zymomonas mobilis subsp. mobilis lectotype strain ATCC 10988.</title>
        <authorList>
            <person name="Pappas K.M."/>
            <person name="Kouvelis V.N."/>
            <person name="Saunders E."/>
            <person name="Brettin T.S."/>
            <person name="Bruce D."/>
            <person name="Detter C."/>
            <person name="Balakireva M."/>
            <person name="Han C.S."/>
            <person name="Savvakis G."/>
            <person name="Kyrpides N.C."/>
            <person name="Typas M.A."/>
        </authorList>
    </citation>
    <scope>NUCLEOTIDE SEQUENCE [LARGE SCALE GENOMIC DNA]</scope>
    <source>
        <strain evidence="8">ATCC 10988 / DSM 424 / CCUG 17860 / LMG 404 / NCIMB 8938 / NRRL B-806 / ZM1</strain>
    </source>
</reference>
<feature type="binding site" evidence="6">
    <location>
        <position position="183"/>
    </location>
    <ligand>
        <name>S-adenosyl-L-methionine</name>
        <dbReference type="ChEBI" id="CHEBI:59789"/>
    </ligand>
</feature>
<dbReference type="PANTHER" id="PTHR43648:SF1">
    <property type="entry name" value="ELECTRON TRANSFER FLAVOPROTEIN BETA SUBUNIT LYSINE METHYLTRANSFERASE"/>
    <property type="match status" value="1"/>
</dbReference>
<dbReference type="GO" id="GO:0005737">
    <property type="term" value="C:cytoplasm"/>
    <property type="evidence" value="ECO:0007669"/>
    <property type="project" value="UniProtKB-SubCell"/>
</dbReference>
<dbReference type="OrthoDB" id="9785995at2"/>
<comment type="function">
    <text evidence="6">Methylates ribosomal protein L11.</text>
</comment>
<keyword evidence="3 6" id="KW-0489">Methyltransferase</keyword>
<evidence type="ECO:0000256" key="1">
    <source>
        <dbReference type="ARBA" id="ARBA00009741"/>
    </source>
</evidence>
<accession>A0A0H3FYS4</accession>
<keyword evidence="2 6" id="KW-0963">Cytoplasm</keyword>
<dbReference type="EC" id="2.1.1.-" evidence="6"/>
<evidence type="ECO:0000256" key="5">
    <source>
        <dbReference type="ARBA" id="ARBA00022691"/>
    </source>
</evidence>